<organism evidence="1">
    <name type="scientific">freshwater sediment metagenome</name>
    <dbReference type="NCBI Taxonomy" id="556182"/>
    <lineage>
        <taxon>unclassified sequences</taxon>
        <taxon>metagenomes</taxon>
        <taxon>ecological metagenomes</taxon>
    </lineage>
</organism>
<protein>
    <submittedName>
        <fullName evidence="1">Uncharacterized protein</fullName>
    </submittedName>
</protein>
<accession>A0AA48LXG3</accession>
<proteinExistence type="predicted"/>
<gene>
    <name evidence="1" type="ORF">AMST5_00695</name>
</gene>
<dbReference type="EMBL" id="OY288114">
    <property type="protein sequence ID" value="CAJ0853958.1"/>
    <property type="molecule type" value="Genomic_DNA"/>
</dbReference>
<sequence length="161" mass="18454">MERRAIQELARKARVYGPEYAEWALRRRRLERLATLLESIDGPVRLFSTMECYSKRERLALRLERSPLALAYGDSQFRRDGLRSDSVGDGMAYFNLSMREAHALLCDCGYGGMALFRTPMAKLVAQRARRLAAKRCMTEWRHLFADWIEAAAARLHIGASA</sequence>
<evidence type="ECO:0000313" key="1">
    <source>
        <dbReference type="EMBL" id="CAJ0853958.1"/>
    </source>
</evidence>
<dbReference type="AlphaFoldDB" id="A0AA48LXG3"/>
<name>A0AA48LXG3_9ZZZZ</name>
<reference evidence="1" key="1">
    <citation type="submission" date="2023-07" db="EMBL/GenBank/DDBJ databases">
        <authorList>
            <person name="Pelsma A.J. K."/>
        </authorList>
    </citation>
    <scope>NUCLEOTIDE SEQUENCE</scope>
</reference>